<dbReference type="NCBIfam" id="NF004527">
    <property type="entry name" value="PRK05874.1"/>
    <property type="match status" value="1"/>
</dbReference>
<dbReference type="SMART" id="SM01007">
    <property type="entry name" value="Aldolase_II"/>
    <property type="match status" value="1"/>
</dbReference>
<keyword evidence="2" id="KW-0456">Lyase</keyword>
<dbReference type="Proteomes" id="UP000682202">
    <property type="component" value="Chromosome"/>
</dbReference>
<dbReference type="EMBL" id="CP046600">
    <property type="protein sequence ID" value="QUR66447.1"/>
    <property type="molecule type" value="Genomic_DNA"/>
</dbReference>
<feature type="domain" description="Class II aldolase/adducin N-terminal" evidence="3">
    <location>
        <begin position="9"/>
        <end position="187"/>
    </location>
</feature>
<keyword evidence="5" id="KW-1185">Reference proteome</keyword>
<accession>A0A975PVX4</accession>
<dbReference type="GO" id="GO:0016832">
    <property type="term" value="F:aldehyde-lyase activity"/>
    <property type="evidence" value="ECO:0007669"/>
    <property type="project" value="TreeGrafter"/>
</dbReference>
<reference evidence="4" key="1">
    <citation type="submission" date="2019-12" db="EMBL/GenBank/DDBJ databases">
        <title>Mycobacterium spongiae sp. nov.</title>
        <authorList>
            <person name="Stinear T."/>
        </authorList>
    </citation>
    <scope>NUCLEOTIDE SEQUENCE</scope>
    <source>
        <strain evidence="4">FSD4b-SM</strain>
    </source>
</reference>
<dbReference type="Pfam" id="PF00596">
    <property type="entry name" value="Aldolase_II"/>
    <property type="match status" value="1"/>
</dbReference>
<dbReference type="GO" id="GO:0019323">
    <property type="term" value="P:pentose catabolic process"/>
    <property type="evidence" value="ECO:0007669"/>
    <property type="project" value="TreeGrafter"/>
</dbReference>
<protein>
    <submittedName>
        <fullName evidence="4">L-fuculose-phosphate aldolase</fullName>
    </submittedName>
</protein>
<dbReference type="GO" id="GO:0046872">
    <property type="term" value="F:metal ion binding"/>
    <property type="evidence" value="ECO:0007669"/>
    <property type="project" value="UniProtKB-KW"/>
</dbReference>
<keyword evidence="1" id="KW-0479">Metal-binding</keyword>
<dbReference type="KEGG" id="mspg:F6B93_04490"/>
<dbReference type="SUPFAM" id="SSF53639">
    <property type="entry name" value="AraD/HMP-PK domain-like"/>
    <property type="match status" value="1"/>
</dbReference>
<organism evidence="4 5">
    <name type="scientific">Mycobacterium spongiae</name>
    <dbReference type="NCBI Taxonomy" id="886343"/>
    <lineage>
        <taxon>Bacteria</taxon>
        <taxon>Bacillati</taxon>
        <taxon>Actinomycetota</taxon>
        <taxon>Actinomycetes</taxon>
        <taxon>Mycobacteriales</taxon>
        <taxon>Mycobacteriaceae</taxon>
        <taxon>Mycobacterium</taxon>
    </lineage>
</organism>
<dbReference type="GO" id="GO:0005829">
    <property type="term" value="C:cytosol"/>
    <property type="evidence" value="ECO:0007669"/>
    <property type="project" value="TreeGrafter"/>
</dbReference>
<dbReference type="RefSeq" id="WP_211697981.1">
    <property type="nucleotide sequence ID" value="NZ_CP046600.1"/>
</dbReference>
<dbReference type="AlphaFoldDB" id="A0A975PVX4"/>
<evidence type="ECO:0000259" key="3">
    <source>
        <dbReference type="SMART" id="SM01007"/>
    </source>
</evidence>
<name>A0A975PVX4_9MYCO</name>
<evidence type="ECO:0000256" key="2">
    <source>
        <dbReference type="ARBA" id="ARBA00023239"/>
    </source>
</evidence>
<evidence type="ECO:0000313" key="5">
    <source>
        <dbReference type="Proteomes" id="UP000682202"/>
    </source>
</evidence>
<dbReference type="InterPro" id="IPR001303">
    <property type="entry name" value="Aldolase_II/adducin_N"/>
</dbReference>
<proteinExistence type="predicted"/>
<dbReference type="PANTHER" id="PTHR22789">
    <property type="entry name" value="FUCULOSE PHOSPHATE ALDOLASE"/>
    <property type="match status" value="1"/>
</dbReference>
<dbReference type="InterPro" id="IPR036409">
    <property type="entry name" value="Aldolase_II/adducin_N_sf"/>
</dbReference>
<evidence type="ECO:0000313" key="4">
    <source>
        <dbReference type="EMBL" id="QUR66447.1"/>
    </source>
</evidence>
<gene>
    <name evidence="4" type="ORF">F6B93_04490</name>
</gene>
<dbReference type="InterPro" id="IPR050197">
    <property type="entry name" value="Aldolase_class_II_sugar_metab"/>
</dbReference>
<sequence length="218" mass="23079">MRFVDNPESAVLAAAKDMLRRGLVEGTAGNISARRSDGNLVITPSSVDYAEMVLDDLVLVDTGGAVVRAKEGRSPSTEMKLHLACYRAYDDIGSVIHSHPVWATMFAIAHEPIPACVDEFAIYCGGDVRCTEYAASGTPDVGANAVKALEGRAAALIANHGLVAVGPRPDKVLHVTALVERTAQIVWGARALGGPVPIPEEVNRNFASVYSYLRANPG</sequence>
<dbReference type="Gene3D" id="3.40.225.10">
    <property type="entry name" value="Class II aldolase/adducin N-terminal domain"/>
    <property type="match status" value="1"/>
</dbReference>
<evidence type="ECO:0000256" key="1">
    <source>
        <dbReference type="ARBA" id="ARBA00022723"/>
    </source>
</evidence>
<dbReference type="PANTHER" id="PTHR22789:SF0">
    <property type="entry name" value="3-OXO-TETRONATE 4-PHOSPHATE DECARBOXYLASE-RELATED"/>
    <property type="match status" value="1"/>
</dbReference>